<reference evidence="1 2" key="1">
    <citation type="submission" date="2020-12" db="EMBL/GenBank/DDBJ databases">
        <title>Metabolic potential, ecology and presence of endohyphal bacteria is reflected in genomic diversity of Mucoromycotina.</title>
        <authorList>
            <person name="Muszewska A."/>
            <person name="Okrasinska A."/>
            <person name="Steczkiewicz K."/>
            <person name="Drgas O."/>
            <person name="Orlowska M."/>
            <person name="Perlinska-Lenart U."/>
            <person name="Aleksandrzak-Piekarczyk T."/>
            <person name="Szatraj K."/>
            <person name="Zielenkiewicz U."/>
            <person name="Pilsyk S."/>
            <person name="Malc E."/>
            <person name="Mieczkowski P."/>
            <person name="Kruszewska J.S."/>
            <person name="Biernat P."/>
            <person name="Pawlowska J."/>
        </authorList>
    </citation>
    <scope>NUCLEOTIDE SEQUENCE [LARGE SCALE GENOMIC DNA]</scope>
    <source>
        <strain evidence="1 2">CBS 142.35</strain>
    </source>
</reference>
<dbReference type="PANTHER" id="PTHR45786">
    <property type="entry name" value="DNA BINDING PROTEIN-LIKE"/>
    <property type="match status" value="1"/>
</dbReference>
<gene>
    <name evidence="1" type="ORF">INT45_012947</name>
</gene>
<evidence type="ECO:0000313" key="2">
    <source>
        <dbReference type="Proteomes" id="UP000646827"/>
    </source>
</evidence>
<accession>A0A8H7VQ66</accession>
<organism evidence="1 2">
    <name type="scientific">Circinella minor</name>
    <dbReference type="NCBI Taxonomy" id="1195481"/>
    <lineage>
        <taxon>Eukaryota</taxon>
        <taxon>Fungi</taxon>
        <taxon>Fungi incertae sedis</taxon>
        <taxon>Mucoromycota</taxon>
        <taxon>Mucoromycotina</taxon>
        <taxon>Mucoromycetes</taxon>
        <taxon>Mucorales</taxon>
        <taxon>Lichtheimiaceae</taxon>
        <taxon>Circinella</taxon>
    </lineage>
</organism>
<proteinExistence type="predicted"/>
<dbReference type="PANTHER" id="PTHR45786:SF74">
    <property type="entry name" value="ATP-DEPENDENT DNA HELICASE"/>
    <property type="match status" value="1"/>
</dbReference>
<dbReference type="EMBL" id="JAEPRB010000071">
    <property type="protein sequence ID" value="KAG2222969.1"/>
    <property type="molecule type" value="Genomic_DNA"/>
</dbReference>
<sequence>NFRFNIRAYNNTLSFASLGASIDHTVVNSCGGPHNFRIHGEVYHPIGSLLPNTDQDTSSFAQIYVHNPSIIERQ</sequence>
<keyword evidence="2" id="KW-1185">Reference proteome</keyword>
<evidence type="ECO:0000313" key="1">
    <source>
        <dbReference type="EMBL" id="KAG2222969.1"/>
    </source>
</evidence>
<name>A0A8H7VQ66_9FUNG</name>
<feature type="non-terminal residue" evidence="1">
    <location>
        <position position="1"/>
    </location>
</feature>
<dbReference type="AlphaFoldDB" id="A0A8H7VQ66"/>
<protein>
    <submittedName>
        <fullName evidence="1">Uncharacterized protein</fullName>
    </submittedName>
</protein>
<dbReference type="Proteomes" id="UP000646827">
    <property type="component" value="Unassembled WGS sequence"/>
</dbReference>
<dbReference type="OrthoDB" id="1748060at2759"/>
<comment type="caution">
    <text evidence="1">The sequence shown here is derived from an EMBL/GenBank/DDBJ whole genome shotgun (WGS) entry which is preliminary data.</text>
</comment>